<name>A0ABQ2MFR3_9ACTN</name>
<dbReference type="Proteomes" id="UP000631535">
    <property type="component" value="Unassembled WGS sequence"/>
</dbReference>
<reference evidence="3" key="1">
    <citation type="journal article" date="2019" name="Int. J. Syst. Evol. Microbiol.">
        <title>The Global Catalogue of Microorganisms (GCM) 10K type strain sequencing project: providing services to taxonomists for standard genome sequencing and annotation.</title>
        <authorList>
            <consortium name="The Broad Institute Genomics Platform"/>
            <consortium name="The Broad Institute Genome Sequencing Center for Infectious Disease"/>
            <person name="Wu L."/>
            <person name="Ma J."/>
        </authorList>
    </citation>
    <scope>NUCLEOTIDE SEQUENCE [LARGE SCALE GENOMIC DNA]</scope>
    <source>
        <strain evidence="3">CGMCC 4.7178</strain>
    </source>
</reference>
<organism evidence="2 3">
    <name type="scientific">Streptomyces daqingensis</name>
    <dbReference type="NCBI Taxonomy" id="1472640"/>
    <lineage>
        <taxon>Bacteria</taxon>
        <taxon>Bacillati</taxon>
        <taxon>Actinomycetota</taxon>
        <taxon>Actinomycetes</taxon>
        <taxon>Kitasatosporales</taxon>
        <taxon>Streptomycetaceae</taxon>
        <taxon>Streptomyces</taxon>
    </lineage>
</organism>
<proteinExistence type="predicted"/>
<sequence length="74" mass="7867">MDVDGDHFVAGARGFRTPSPVEQLLPADGSAGPEQQGGQESLFTDRSEFQADVPAPRLERPEQGESNSLTGIRG</sequence>
<feature type="compositionally biased region" description="Polar residues" evidence="1">
    <location>
        <begin position="64"/>
        <end position="74"/>
    </location>
</feature>
<protein>
    <submittedName>
        <fullName evidence="2">Uncharacterized protein</fullName>
    </submittedName>
</protein>
<dbReference type="EMBL" id="BMMP01000010">
    <property type="protein sequence ID" value="GGO51398.1"/>
    <property type="molecule type" value="Genomic_DNA"/>
</dbReference>
<evidence type="ECO:0000313" key="2">
    <source>
        <dbReference type="EMBL" id="GGO51398.1"/>
    </source>
</evidence>
<evidence type="ECO:0000313" key="3">
    <source>
        <dbReference type="Proteomes" id="UP000631535"/>
    </source>
</evidence>
<accession>A0ABQ2MFR3</accession>
<gene>
    <name evidence="2" type="ORF">GCM10012287_33330</name>
</gene>
<feature type="region of interest" description="Disordered" evidence="1">
    <location>
        <begin position="1"/>
        <end position="74"/>
    </location>
</feature>
<comment type="caution">
    <text evidence="2">The sequence shown here is derived from an EMBL/GenBank/DDBJ whole genome shotgun (WGS) entry which is preliminary data.</text>
</comment>
<keyword evidence="3" id="KW-1185">Reference proteome</keyword>
<evidence type="ECO:0000256" key="1">
    <source>
        <dbReference type="SAM" id="MobiDB-lite"/>
    </source>
</evidence>